<dbReference type="RefSeq" id="WP_137327603.1">
    <property type="nucleotide sequence ID" value="NZ_CP040058.1"/>
</dbReference>
<keyword evidence="5" id="KW-0598">Phosphotransferase system</keyword>
<feature type="transmembrane region" description="Helical" evidence="9">
    <location>
        <begin position="227"/>
        <end position="253"/>
    </location>
</feature>
<evidence type="ECO:0000256" key="8">
    <source>
        <dbReference type="ARBA" id="ARBA00023136"/>
    </source>
</evidence>
<evidence type="ECO:0000256" key="1">
    <source>
        <dbReference type="ARBA" id="ARBA00004651"/>
    </source>
</evidence>
<evidence type="ECO:0000256" key="9">
    <source>
        <dbReference type="SAM" id="Phobius"/>
    </source>
</evidence>
<dbReference type="OrthoDB" id="9795582at2"/>
<proteinExistence type="predicted"/>
<dbReference type="InterPro" id="IPR050303">
    <property type="entry name" value="GatZ_KbaZ_carbometab"/>
</dbReference>
<feature type="transmembrane region" description="Helical" evidence="9">
    <location>
        <begin position="134"/>
        <end position="165"/>
    </location>
</feature>
<feature type="transmembrane region" description="Helical" evidence="9">
    <location>
        <begin position="186"/>
        <end position="207"/>
    </location>
</feature>
<dbReference type="Proteomes" id="UP000298653">
    <property type="component" value="Chromosome"/>
</dbReference>
<evidence type="ECO:0000256" key="2">
    <source>
        <dbReference type="ARBA" id="ARBA00022448"/>
    </source>
</evidence>
<reference evidence="10 11" key="1">
    <citation type="submission" date="2019-05" db="EMBL/GenBank/DDBJ databases">
        <title>Complete genome sequencing of Anaerostipes rhamnosivorans.</title>
        <authorList>
            <person name="Bui T.P.N."/>
            <person name="de Vos W.M."/>
        </authorList>
    </citation>
    <scope>NUCLEOTIDE SEQUENCE [LARGE SCALE GENOMIC DNA]</scope>
    <source>
        <strain evidence="10 11">1y2</strain>
    </source>
</reference>
<protein>
    <submittedName>
        <fullName evidence="10">PTS system, mannose-specific IID component</fullName>
    </submittedName>
</protein>
<dbReference type="KEGG" id="arf:AR1Y2_0559"/>
<keyword evidence="11" id="KW-1185">Reference proteome</keyword>
<dbReference type="EMBL" id="CP040058">
    <property type="protein sequence ID" value="QCP34013.1"/>
    <property type="molecule type" value="Genomic_DNA"/>
</dbReference>
<dbReference type="InterPro" id="IPR004704">
    <property type="entry name" value="PTS_IID_man"/>
</dbReference>
<accession>A0A4P8IE07</accession>
<evidence type="ECO:0000256" key="6">
    <source>
        <dbReference type="ARBA" id="ARBA00022692"/>
    </source>
</evidence>
<evidence type="ECO:0000256" key="7">
    <source>
        <dbReference type="ARBA" id="ARBA00022989"/>
    </source>
</evidence>
<keyword evidence="7 9" id="KW-1133">Transmembrane helix</keyword>
<evidence type="ECO:0000256" key="5">
    <source>
        <dbReference type="ARBA" id="ARBA00022683"/>
    </source>
</evidence>
<comment type="subcellular location">
    <subcellularLocation>
        <location evidence="1">Cell membrane</location>
        <topology evidence="1">Multi-pass membrane protein</topology>
    </subcellularLocation>
</comment>
<dbReference type="PROSITE" id="PS51108">
    <property type="entry name" value="PTS_EIID"/>
    <property type="match status" value="1"/>
</dbReference>
<dbReference type="PANTHER" id="PTHR32502:SF5">
    <property type="entry name" value="N-ACETYLGALACTOSAMINE PERMEASE IID COMPONENT-RELATED"/>
    <property type="match status" value="1"/>
</dbReference>
<feature type="transmembrane region" description="Helical" evidence="9">
    <location>
        <begin position="260"/>
        <end position="279"/>
    </location>
</feature>
<keyword evidence="3" id="KW-1003">Cell membrane</keyword>
<keyword evidence="2" id="KW-0813">Transport</keyword>
<sequence length="280" mass="30352">MMEQEKKAAAEENEELLTKKDINKSFNRWYVSAEVSNSYERMQAVSFCYSMIPCLKKLYTKKEDLSEALTRHLNFFNSQGTWSTPIHGITISMEEEMAKTGNVSGSAITGIKTGLMGPLAGIGDTIDWGTLKTIIYGIAVTFGMTGSVLGAVIPFAFTILTYFIAKGLWNLGYKIGKESVKSILNAGWIKDLISGTSILGLFMMGALSAQYVSLSTPVSFKVAGSKIAIQTILDSIAPGLLPLGIVFGIYFVLKNKTQKYGLISICIVAVCIIGSLTGLF</sequence>
<dbReference type="GO" id="GO:0005886">
    <property type="term" value="C:plasma membrane"/>
    <property type="evidence" value="ECO:0007669"/>
    <property type="project" value="UniProtKB-SubCell"/>
</dbReference>
<organism evidence="10 11">
    <name type="scientific">Anaerostipes rhamnosivorans</name>
    <dbReference type="NCBI Taxonomy" id="1229621"/>
    <lineage>
        <taxon>Bacteria</taxon>
        <taxon>Bacillati</taxon>
        <taxon>Bacillota</taxon>
        <taxon>Clostridia</taxon>
        <taxon>Lachnospirales</taxon>
        <taxon>Lachnospiraceae</taxon>
        <taxon>Anaerostipes</taxon>
    </lineage>
</organism>
<gene>
    <name evidence="10" type="ORF">AR1Y2_0559</name>
</gene>
<evidence type="ECO:0000256" key="3">
    <source>
        <dbReference type="ARBA" id="ARBA00022475"/>
    </source>
</evidence>
<evidence type="ECO:0000256" key="4">
    <source>
        <dbReference type="ARBA" id="ARBA00022597"/>
    </source>
</evidence>
<dbReference type="Pfam" id="PF03613">
    <property type="entry name" value="EIID-AGA"/>
    <property type="match status" value="1"/>
</dbReference>
<keyword evidence="8 9" id="KW-0472">Membrane</keyword>
<dbReference type="GO" id="GO:0009401">
    <property type="term" value="P:phosphoenolpyruvate-dependent sugar phosphotransferase system"/>
    <property type="evidence" value="ECO:0007669"/>
    <property type="project" value="UniProtKB-KW"/>
</dbReference>
<dbReference type="AlphaFoldDB" id="A0A4P8IE07"/>
<keyword evidence="4" id="KW-0762">Sugar transport</keyword>
<name>A0A4P8IE07_9FIRM</name>
<dbReference type="PANTHER" id="PTHR32502">
    <property type="entry name" value="N-ACETYLGALACTOSAMINE PERMEASE II COMPONENT-RELATED"/>
    <property type="match status" value="1"/>
</dbReference>
<evidence type="ECO:0000313" key="10">
    <source>
        <dbReference type="EMBL" id="QCP34013.1"/>
    </source>
</evidence>
<keyword evidence="6 9" id="KW-0812">Transmembrane</keyword>
<evidence type="ECO:0000313" key="11">
    <source>
        <dbReference type="Proteomes" id="UP000298653"/>
    </source>
</evidence>